<comment type="caution">
    <text evidence="1">The sequence shown here is derived from an EMBL/GenBank/DDBJ whole genome shotgun (WGS) entry which is preliminary data.</text>
</comment>
<gene>
    <name evidence="1" type="ORF">FE782_13875</name>
</gene>
<dbReference type="InterPro" id="IPR029033">
    <property type="entry name" value="His_PPase_superfam"/>
</dbReference>
<dbReference type="OrthoDB" id="1680942at2"/>
<sequence>MIVGLVRHYPVDLPYPSKRLVSGDEAAAWFAAYDEAPIVPGRTELGGIAWERCVSSDQPRAVRTAELLFPAPERIETRAELREIALPAISGQRLRLPFLWWAVWARLTWKLDSAAREEMASAERRVQTVLDEVANRPERSVLIVSHGALMLRMKKELAKRGFQGPRFAYPRNGELYVFTL</sequence>
<dbReference type="InterPro" id="IPR013078">
    <property type="entry name" value="His_Pase_superF_clade-1"/>
</dbReference>
<evidence type="ECO:0000313" key="1">
    <source>
        <dbReference type="EMBL" id="TLS51589.1"/>
    </source>
</evidence>
<name>A0A5R9G934_9BACL</name>
<dbReference type="AlphaFoldDB" id="A0A5R9G934"/>
<protein>
    <submittedName>
        <fullName evidence="1">Histidine phosphatase family protein</fullName>
    </submittedName>
</protein>
<dbReference type="RefSeq" id="WP_138194775.1">
    <property type="nucleotide sequence ID" value="NZ_VCIW01000008.1"/>
</dbReference>
<proteinExistence type="predicted"/>
<reference evidence="1 2" key="1">
    <citation type="submission" date="2019-05" db="EMBL/GenBank/DDBJ databases">
        <authorList>
            <person name="Narsing Rao M.P."/>
            <person name="Li W.J."/>
        </authorList>
    </citation>
    <scope>NUCLEOTIDE SEQUENCE [LARGE SCALE GENOMIC DNA]</scope>
    <source>
        <strain evidence="1 2">SYSU_K30003</strain>
    </source>
</reference>
<keyword evidence="2" id="KW-1185">Reference proteome</keyword>
<dbReference type="Proteomes" id="UP000309676">
    <property type="component" value="Unassembled WGS sequence"/>
</dbReference>
<organism evidence="1 2">
    <name type="scientific">Paenibacillus antri</name>
    <dbReference type="NCBI Taxonomy" id="2582848"/>
    <lineage>
        <taxon>Bacteria</taxon>
        <taxon>Bacillati</taxon>
        <taxon>Bacillota</taxon>
        <taxon>Bacilli</taxon>
        <taxon>Bacillales</taxon>
        <taxon>Paenibacillaceae</taxon>
        <taxon>Paenibacillus</taxon>
    </lineage>
</organism>
<dbReference type="EMBL" id="VCIW01000008">
    <property type="protein sequence ID" value="TLS51589.1"/>
    <property type="molecule type" value="Genomic_DNA"/>
</dbReference>
<dbReference type="SUPFAM" id="SSF53254">
    <property type="entry name" value="Phosphoglycerate mutase-like"/>
    <property type="match status" value="1"/>
</dbReference>
<evidence type="ECO:0000313" key="2">
    <source>
        <dbReference type="Proteomes" id="UP000309676"/>
    </source>
</evidence>
<dbReference type="Pfam" id="PF00300">
    <property type="entry name" value="His_Phos_1"/>
    <property type="match status" value="1"/>
</dbReference>
<accession>A0A5R9G934</accession>
<dbReference type="Gene3D" id="3.40.50.1240">
    <property type="entry name" value="Phosphoglycerate mutase-like"/>
    <property type="match status" value="1"/>
</dbReference>